<dbReference type="RefSeq" id="WP_107143014.1">
    <property type="nucleotide sequence ID" value="NZ_CP028324.1"/>
</dbReference>
<dbReference type="CDD" id="cd08417">
    <property type="entry name" value="PBP2_Nitroaromatics_like"/>
    <property type="match status" value="1"/>
</dbReference>
<dbReference type="AlphaFoldDB" id="A0A2R4CDF9"/>
<dbReference type="InterPro" id="IPR037402">
    <property type="entry name" value="YidZ_PBP2"/>
</dbReference>
<evidence type="ECO:0000256" key="3">
    <source>
        <dbReference type="ARBA" id="ARBA00023125"/>
    </source>
</evidence>
<proteinExistence type="inferred from homology"/>
<dbReference type="InterPro" id="IPR005119">
    <property type="entry name" value="LysR_subst-bd"/>
</dbReference>
<evidence type="ECO:0000256" key="2">
    <source>
        <dbReference type="ARBA" id="ARBA00023015"/>
    </source>
</evidence>
<dbReference type="Proteomes" id="UP000240505">
    <property type="component" value="Chromosome"/>
</dbReference>
<keyword evidence="7" id="KW-1185">Reference proteome</keyword>
<dbReference type="EMBL" id="CP028324">
    <property type="protein sequence ID" value="AVR97673.1"/>
    <property type="molecule type" value="Genomic_DNA"/>
</dbReference>
<gene>
    <name evidence="6" type="ORF">C9I28_20065</name>
</gene>
<accession>A0A2R4CDF9</accession>
<dbReference type="InterPro" id="IPR036390">
    <property type="entry name" value="WH_DNA-bd_sf"/>
</dbReference>
<evidence type="ECO:0000259" key="5">
    <source>
        <dbReference type="PROSITE" id="PS50931"/>
    </source>
</evidence>
<evidence type="ECO:0000256" key="1">
    <source>
        <dbReference type="ARBA" id="ARBA00009437"/>
    </source>
</evidence>
<dbReference type="InterPro" id="IPR000847">
    <property type="entry name" value="LysR_HTH_N"/>
</dbReference>
<organism evidence="6 7">
    <name type="scientific">Pseudoduganella armeniaca</name>
    <dbReference type="NCBI Taxonomy" id="2072590"/>
    <lineage>
        <taxon>Bacteria</taxon>
        <taxon>Pseudomonadati</taxon>
        <taxon>Pseudomonadota</taxon>
        <taxon>Betaproteobacteria</taxon>
        <taxon>Burkholderiales</taxon>
        <taxon>Oxalobacteraceae</taxon>
        <taxon>Telluria group</taxon>
        <taxon>Pseudoduganella</taxon>
    </lineage>
</organism>
<dbReference type="SUPFAM" id="SSF53850">
    <property type="entry name" value="Periplasmic binding protein-like II"/>
    <property type="match status" value="1"/>
</dbReference>
<comment type="similarity">
    <text evidence="1">Belongs to the LysR transcriptional regulatory family.</text>
</comment>
<keyword evidence="4" id="KW-0804">Transcription</keyword>
<dbReference type="PANTHER" id="PTHR30118:SF15">
    <property type="entry name" value="TRANSCRIPTIONAL REGULATORY PROTEIN"/>
    <property type="match status" value="1"/>
</dbReference>
<evidence type="ECO:0000313" key="6">
    <source>
        <dbReference type="EMBL" id="AVR97673.1"/>
    </source>
</evidence>
<feature type="domain" description="HTH lysR-type" evidence="5">
    <location>
        <begin position="6"/>
        <end position="64"/>
    </location>
</feature>
<evidence type="ECO:0000313" key="7">
    <source>
        <dbReference type="Proteomes" id="UP000240505"/>
    </source>
</evidence>
<dbReference type="InterPro" id="IPR036388">
    <property type="entry name" value="WH-like_DNA-bd_sf"/>
</dbReference>
<dbReference type="Gene3D" id="1.10.10.10">
    <property type="entry name" value="Winged helix-like DNA-binding domain superfamily/Winged helix DNA-binding domain"/>
    <property type="match status" value="1"/>
</dbReference>
<dbReference type="GO" id="GO:0003700">
    <property type="term" value="F:DNA-binding transcription factor activity"/>
    <property type="evidence" value="ECO:0007669"/>
    <property type="project" value="InterPro"/>
</dbReference>
<dbReference type="KEGG" id="masz:C9I28_20065"/>
<reference evidence="6 7" key="1">
    <citation type="submission" date="2018-03" db="EMBL/GenBank/DDBJ databases">
        <title>Massilia armeniaca sp. nov., isolated from desert soil.</title>
        <authorList>
            <person name="Huang H."/>
            <person name="Ren M."/>
        </authorList>
    </citation>
    <scope>NUCLEOTIDE SEQUENCE [LARGE SCALE GENOMIC DNA]</scope>
    <source>
        <strain evidence="6 7">ZMN-3</strain>
    </source>
</reference>
<dbReference type="Gene3D" id="3.40.190.10">
    <property type="entry name" value="Periplasmic binding protein-like II"/>
    <property type="match status" value="2"/>
</dbReference>
<keyword evidence="2" id="KW-0805">Transcription regulation</keyword>
<keyword evidence="3" id="KW-0238">DNA-binding</keyword>
<dbReference type="PROSITE" id="PS50931">
    <property type="entry name" value="HTH_LYSR"/>
    <property type="match status" value="1"/>
</dbReference>
<name>A0A2R4CDF9_9BURK</name>
<sequence>MNLRSLDLNLLVILDALLDEAHVTRAAQRLALSQPATSSALERCRHVFGDALLERAPGGRMRLTPKAQALREPLRRALAAVTEVVGREPDDVRQLRQAVRIVMADLPATAIAAPLYARLQESAPGIRPILQPWRSESEAMAALDSGASDIAVCVAGAAGPDIRSTVLLRENYKVALRAGHPAVEDFDLERWLAYPHVLVSSRGQQDSALDRLLAAQGRQRTVGIVLPAFSMVPALLAASDLIALLPGRCLRDAAAQALAVLEPPLAVPGFELAMCWHARRDRDPGVRHVMGLVEELVQAL</sequence>
<evidence type="ECO:0000256" key="4">
    <source>
        <dbReference type="ARBA" id="ARBA00023163"/>
    </source>
</evidence>
<protein>
    <submittedName>
        <fullName evidence="6">LysR family transcriptional regulator</fullName>
    </submittedName>
</protein>
<dbReference type="Pfam" id="PF00126">
    <property type="entry name" value="HTH_1"/>
    <property type="match status" value="1"/>
</dbReference>
<dbReference type="OrthoDB" id="8557381at2"/>
<dbReference type="SUPFAM" id="SSF46785">
    <property type="entry name" value="Winged helix' DNA-binding domain"/>
    <property type="match status" value="1"/>
</dbReference>
<dbReference type="InterPro" id="IPR050389">
    <property type="entry name" value="LysR-type_TF"/>
</dbReference>
<dbReference type="GO" id="GO:0003677">
    <property type="term" value="F:DNA binding"/>
    <property type="evidence" value="ECO:0007669"/>
    <property type="project" value="UniProtKB-KW"/>
</dbReference>
<dbReference type="PANTHER" id="PTHR30118">
    <property type="entry name" value="HTH-TYPE TRANSCRIPTIONAL REGULATOR LEUO-RELATED"/>
    <property type="match status" value="1"/>
</dbReference>
<dbReference type="Pfam" id="PF03466">
    <property type="entry name" value="LysR_substrate"/>
    <property type="match status" value="1"/>
</dbReference>